<reference evidence="8" key="1">
    <citation type="submission" date="2020-10" db="EMBL/GenBank/DDBJ databases">
        <title>Taxonomic study of unclassified bacteria belonging to the class Ktedonobacteria.</title>
        <authorList>
            <person name="Yabe S."/>
            <person name="Wang C.M."/>
            <person name="Zheng Y."/>
            <person name="Sakai Y."/>
            <person name="Cavaletti L."/>
            <person name="Monciardini P."/>
            <person name="Donadio S."/>
        </authorList>
    </citation>
    <scope>NUCLEOTIDE SEQUENCE</scope>
    <source>
        <strain evidence="8">ID150040</strain>
    </source>
</reference>
<dbReference type="PANTHER" id="PTHR43756">
    <property type="entry name" value="CHOLINE MONOOXYGENASE, CHLOROPLASTIC"/>
    <property type="match status" value="1"/>
</dbReference>
<dbReference type="GO" id="GO:0005506">
    <property type="term" value="F:iron ion binding"/>
    <property type="evidence" value="ECO:0007669"/>
    <property type="project" value="InterPro"/>
</dbReference>
<evidence type="ECO:0000259" key="7">
    <source>
        <dbReference type="PROSITE" id="PS51296"/>
    </source>
</evidence>
<dbReference type="CDD" id="cd08884">
    <property type="entry name" value="RHO_alpha_C_GbcA-like"/>
    <property type="match status" value="1"/>
</dbReference>
<dbReference type="InterPro" id="IPR017941">
    <property type="entry name" value="Rieske_2Fe-2S"/>
</dbReference>
<dbReference type="PANTHER" id="PTHR43756:SF5">
    <property type="entry name" value="CHOLINE MONOOXYGENASE, CHLOROPLASTIC"/>
    <property type="match status" value="1"/>
</dbReference>
<dbReference type="SUPFAM" id="SSF55961">
    <property type="entry name" value="Bet v1-like"/>
    <property type="match status" value="1"/>
</dbReference>
<evidence type="ECO:0000313" key="9">
    <source>
        <dbReference type="Proteomes" id="UP000597444"/>
    </source>
</evidence>
<keyword evidence="2" id="KW-0001">2Fe-2S</keyword>
<organism evidence="8 9">
    <name type="scientific">Reticulibacter mediterranei</name>
    <dbReference type="NCBI Taxonomy" id="2778369"/>
    <lineage>
        <taxon>Bacteria</taxon>
        <taxon>Bacillati</taxon>
        <taxon>Chloroflexota</taxon>
        <taxon>Ktedonobacteria</taxon>
        <taxon>Ktedonobacterales</taxon>
        <taxon>Reticulibacteraceae</taxon>
        <taxon>Reticulibacter</taxon>
    </lineage>
</organism>
<accession>A0A8J3IVQ4</accession>
<evidence type="ECO:0000256" key="6">
    <source>
        <dbReference type="ARBA" id="ARBA00023014"/>
    </source>
</evidence>
<evidence type="ECO:0000256" key="5">
    <source>
        <dbReference type="ARBA" id="ARBA00023004"/>
    </source>
</evidence>
<keyword evidence="5" id="KW-0408">Iron</keyword>
<protein>
    <submittedName>
        <fullName evidence="8">(2Fe-2S) ferredoxin</fullName>
    </submittedName>
</protein>
<dbReference type="SUPFAM" id="SSF50022">
    <property type="entry name" value="ISP domain"/>
    <property type="match status" value="1"/>
</dbReference>
<evidence type="ECO:0000256" key="3">
    <source>
        <dbReference type="ARBA" id="ARBA00022723"/>
    </source>
</evidence>
<comment type="caution">
    <text evidence="8">The sequence shown here is derived from an EMBL/GenBank/DDBJ whole genome shotgun (WGS) entry which is preliminary data.</text>
</comment>
<evidence type="ECO:0000256" key="1">
    <source>
        <dbReference type="ARBA" id="ARBA00001962"/>
    </source>
</evidence>
<keyword evidence="9" id="KW-1185">Reference proteome</keyword>
<dbReference type="PROSITE" id="PS51296">
    <property type="entry name" value="RIESKE"/>
    <property type="match status" value="1"/>
</dbReference>
<dbReference type="PRINTS" id="PR00090">
    <property type="entry name" value="RNGDIOXGNASE"/>
</dbReference>
<dbReference type="Proteomes" id="UP000597444">
    <property type="component" value="Unassembled WGS sequence"/>
</dbReference>
<keyword evidence="6" id="KW-0411">Iron-sulfur</keyword>
<evidence type="ECO:0000256" key="4">
    <source>
        <dbReference type="ARBA" id="ARBA00023002"/>
    </source>
</evidence>
<dbReference type="Pfam" id="PF00848">
    <property type="entry name" value="Ring_hydroxyl_A"/>
    <property type="match status" value="1"/>
</dbReference>
<dbReference type="Pfam" id="PF00355">
    <property type="entry name" value="Rieske"/>
    <property type="match status" value="1"/>
</dbReference>
<proteinExistence type="predicted"/>
<dbReference type="RefSeq" id="WP_220210011.1">
    <property type="nucleotide sequence ID" value="NZ_BNJK01000002.1"/>
</dbReference>
<keyword evidence="3" id="KW-0479">Metal-binding</keyword>
<gene>
    <name evidence="8" type="ORF">KSF_094130</name>
</gene>
<comment type="cofactor">
    <cofactor evidence="1">
        <name>Fe cation</name>
        <dbReference type="ChEBI" id="CHEBI:24875"/>
    </cofactor>
</comment>
<dbReference type="InterPro" id="IPR036922">
    <property type="entry name" value="Rieske_2Fe-2S_sf"/>
</dbReference>
<dbReference type="Gene3D" id="3.90.380.10">
    <property type="entry name" value="Naphthalene 1,2-dioxygenase Alpha Subunit, Chain A, domain 1"/>
    <property type="match status" value="2"/>
</dbReference>
<sequence>MTISTRSESPFVSTLPGRYYYDPALYALEQERIFSTMWVCVGRADAIAHPGSYQLVNVGQENIIVIRNREHILQAFLNVCRHRGARLCTEAKGQLKGSIQCRYHAWTYGLDGQLIGAPNVLDDERFERAEFGLYRVALEVWEGLIWLNLSDDPAPIASQINGPVQERFSDLSDFARYGIGELQLGKRISYDIHCNWKLVLENFMECYHCGPMHPELCQLLPGYKGGMAYIDSSAATLADGVEAFSLSGKASHPPLPGLRPDEQRLYYGIVLEPNVLLNLLGDHVLIHTVYPEAPDRTRVECDWLFHPDTMAAEDFDPTDAVEIFDLINRQDWEVCELTQQGMTSRAYRSGGVYVPKEHHIRTFCDFVQKKLEQ</sequence>
<dbReference type="CDD" id="cd03469">
    <property type="entry name" value="Rieske_RO_Alpha_N"/>
    <property type="match status" value="1"/>
</dbReference>
<feature type="domain" description="Rieske" evidence="7">
    <location>
        <begin position="38"/>
        <end position="147"/>
    </location>
</feature>
<evidence type="ECO:0000313" key="8">
    <source>
        <dbReference type="EMBL" id="GHO99365.1"/>
    </source>
</evidence>
<dbReference type="EMBL" id="BNJK01000002">
    <property type="protein sequence ID" value="GHO99365.1"/>
    <property type="molecule type" value="Genomic_DNA"/>
</dbReference>
<dbReference type="InterPro" id="IPR001663">
    <property type="entry name" value="Rng_hydr_dOase-A"/>
</dbReference>
<dbReference type="GO" id="GO:0004497">
    <property type="term" value="F:monooxygenase activity"/>
    <property type="evidence" value="ECO:0007669"/>
    <property type="project" value="UniProtKB-ARBA"/>
</dbReference>
<evidence type="ECO:0000256" key="2">
    <source>
        <dbReference type="ARBA" id="ARBA00022714"/>
    </source>
</evidence>
<dbReference type="GO" id="GO:0051537">
    <property type="term" value="F:2 iron, 2 sulfur cluster binding"/>
    <property type="evidence" value="ECO:0007669"/>
    <property type="project" value="UniProtKB-KW"/>
</dbReference>
<dbReference type="GO" id="GO:0016705">
    <property type="term" value="F:oxidoreductase activity, acting on paired donors, with incorporation or reduction of molecular oxygen"/>
    <property type="evidence" value="ECO:0007669"/>
    <property type="project" value="UniProtKB-ARBA"/>
</dbReference>
<keyword evidence="4" id="KW-0560">Oxidoreductase</keyword>
<dbReference type="Gene3D" id="2.102.10.10">
    <property type="entry name" value="Rieske [2Fe-2S] iron-sulphur domain"/>
    <property type="match status" value="1"/>
</dbReference>
<name>A0A8J3IVQ4_9CHLR</name>
<dbReference type="InterPro" id="IPR015879">
    <property type="entry name" value="Ring_hydroxy_dOase_asu_C_dom"/>
</dbReference>
<dbReference type="AlphaFoldDB" id="A0A8J3IVQ4"/>